<evidence type="ECO:0000313" key="10">
    <source>
        <dbReference type="EMBL" id="QIK75065.1"/>
    </source>
</evidence>
<organism evidence="10 11">
    <name type="scientific">Nocardioides piscis</name>
    <dbReference type="NCBI Taxonomy" id="2714938"/>
    <lineage>
        <taxon>Bacteria</taxon>
        <taxon>Bacillati</taxon>
        <taxon>Actinomycetota</taxon>
        <taxon>Actinomycetes</taxon>
        <taxon>Propionibacteriales</taxon>
        <taxon>Nocardioidaceae</taxon>
        <taxon>Nocardioides</taxon>
    </lineage>
</organism>
<dbReference type="SUPFAM" id="SSF56112">
    <property type="entry name" value="Protein kinase-like (PK-like)"/>
    <property type="match status" value="1"/>
</dbReference>
<dbReference type="EC" id="2.7.11.1" evidence="1"/>
<evidence type="ECO:0000256" key="5">
    <source>
        <dbReference type="ARBA" id="ARBA00022777"/>
    </source>
</evidence>
<keyword evidence="3" id="KW-0808">Transferase</keyword>
<dbReference type="InterPro" id="IPR017441">
    <property type="entry name" value="Protein_kinase_ATP_BS"/>
</dbReference>
<dbReference type="GO" id="GO:0005524">
    <property type="term" value="F:ATP binding"/>
    <property type="evidence" value="ECO:0007669"/>
    <property type="project" value="UniProtKB-UniRule"/>
</dbReference>
<dbReference type="PANTHER" id="PTHR43289:SF6">
    <property type="entry name" value="SERINE_THREONINE-PROTEIN KINASE NEKL-3"/>
    <property type="match status" value="1"/>
</dbReference>
<dbReference type="CDD" id="cd14014">
    <property type="entry name" value="STKc_PknB_like"/>
    <property type="match status" value="1"/>
</dbReference>
<keyword evidence="8" id="KW-0812">Transmembrane</keyword>
<dbReference type="Gene3D" id="3.30.200.20">
    <property type="entry name" value="Phosphorylase Kinase, domain 1"/>
    <property type="match status" value="1"/>
</dbReference>
<evidence type="ECO:0000313" key="11">
    <source>
        <dbReference type="Proteomes" id="UP000502035"/>
    </source>
</evidence>
<dbReference type="InterPro" id="IPR011009">
    <property type="entry name" value="Kinase-like_dom_sf"/>
</dbReference>
<evidence type="ECO:0000256" key="7">
    <source>
        <dbReference type="PROSITE-ProRule" id="PRU10141"/>
    </source>
</evidence>
<dbReference type="PANTHER" id="PTHR43289">
    <property type="entry name" value="MITOGEN-ACTIVATED PROTEIN KINASE KINASE KINASE 20-RELATED"/>
    <property type="match status" value="1"/>
</dbReference>
<dbReference type="SMART" id="SM00220">
    <property type="entry name" value="S_TKc"/>
    <property type="match status" value="1"/>
</dbReference>
<keyword evidence="8" id="KW-1133">Transmembrane helix</keyword>
<gene>
    <name evidence="10" type="ORF">G7071_06125</name>
</gene>
<sequence>MSTPSRLGRYPVRRRIGSGAFATVWLAYDDHLDSPVAIKVLAENWTEDQHARQRFIDEGRFLRKVDSPHVVSVYDAGLLGDGRPYLVMSFADQGTLAERLEAGALTTGQAVQVIAQIGAGLHALHERGVLHRDVKPGNVLFRGDERNGTPHLNAMLGDLGLGKTMEMSSRLTMIGGTPSYVAPEQARGEQLDARADQYSLAALAYLLLSGRPPYEHATLRAAADPDPPPPLEGRLPAEAERVLLKALAKDRDERYADVPAFVSALTAALPDHPPEPPPWIAAVGADDSDTSPPVTGAEPTEGIVVGATSTGAAADAGPLLHNRSFRAAGAIALVVGLVAGFVGWQLARTERVVRDADSGIEVTVPEEWAREVDTGKWTPPGSEVGYAALSAGTAVGWNAQDASGHGVFVGLMPGEELPSDVPQHPECEEPRPVEINRSGDDYVEVEFPDCAGGGVTVERIVHVLANQLLWVQVRAPDRGVADDVLDSVVSGL</sequence>
<protein>
    <recommendedName>
        <fullName evidence="1">non-specific serine/threonine protein kinase</fullName>
        <ecNumber evidence="1">2.7.11.1</ecNumber>
    </recommendedName>
</protein>
<keyword evidence="11" id="KW-1185">Reference proteome</keyword>
<dbReference type="Pfam" id="PF00069">
    <property type="entry name" value="Pkinase"/>
    <property type="match status" value="1"/>
</dbReference>
<keyword evidence="5 10" id="KW-0418">Kinase</keyword>
<dbReference type="Proteomes" id="UP000502035">
    <property type="component" value="Chromosome"/>
</dbReference>
<accession>A0A6G7YE37</accession>
<keyword evidence="4 7" id="KW-0547">Nucleotide-binding</keyword>
<dbReference type="AlphaFoldDB" id="A0A6G7YE37"/>
<dbReference type="RefSeq" id="WP_166316205.1">
    <property type="nucleotide sequence ID" value="NZ_CP049866.1"/>
</dbReference>
<evidence type="ECO:0000256" key="6">
    <source>
        <dbReference type="ARBA" id="ARBA00022840"/>
    </source>
</evidence>
<dbReference type="PROSITE" id="PS50011">
    <property type="entry name" value="PROTEIN_KINASE_DOM"/>
    <property type="match status" value="1"/>
</dbReference>
<dbReference type="InterPro" id="IPR008271">
    <property type="entry name" value="Ser/Thr_kinase_AS"/>
</dbReference>
<feature type="domain" description="Protein kinase" evidence="9">
    <location>
        <begin position="10"/>
        <end position="280"/>
    </location>
</feature>
<dbReference type="GO" id="GO:0004674">
    <property type="term" value="F:protein serine/threonine kinase activity"/>
    <property type="evidence" value="ECO:0007669"/>
    <property type="project" value="UniProtKB-KW"/>
</dbReference>
<dbReference type="InterPro" id="IPR000719">
    <property type="entry name" value="Prot_kinase_dom"/>
</dbReference>
<evidence type="ECO:0000259" key="9">
    <source>
        <dbReference type="PROSITE" id="PS50011"/>
    </source>
</evidence>
<proteinExistence type="predicted"/>
<keyword evidence="2 10" id="KW-0723">Serine/threonine-protein kinase</keyword>
<evidence type="ECO:0000256" key="1">
    <source>
        <dbReference type="ARBA" id="ARBA00012513"/>
    </source>
</evidence>
<dbReference type="PROSITE" id="PS00107">
    <property type="entry name" value="PROTEIN_KINASE_ATP"/>
    <property type="match status" value="1"/>
</dbReference>
<dbReference type="Gene3D" id="1.10.510.10">
    <property type="entry name" value="Transferase(Phosphotransferase) domain 1"/>
    <property type="match status" value="1"/>
</dbReference>
<evidence type="ECO:0000256" key="3">
    <source>
        <dbReference type="ARBA" id="ARBA00022679"/>
    </source>
</evidence>
<dbReference type="KEGG" id="npi:G7071_06125"/>
<dbReference type="EMBL" id="CP049866">
    <property type="protein sequence ID" value="QIK75065.1"/>
    <property type="molecule type" value="Genomic_DNA"/>
</dbReference>
<feature type="binding site" evidence="7">
    <location>
        <position position="39"/>
    </location>
    <ligand>
        <name>ATP</name>
        <dbReference type="ChEBI" id="CHEBI:30616"/>
    </ligand>
</feature>
<keyword evidence="6 7" id="KW-0067">ATP-binding</keyword>
<evidence type="ECO:0000256" key="2">
    <source>
        <dbReference type="ARBA" id="ARBA00022527"/>
    </source>
</evidence>
<reference evidence="10 11" key="1">
    <citation type="submission" date="2020-03" db="EMBL/GenBank/DDBJ databases">
        <title>Nocardioides sp. nov., isolated from fish.</title>
        <authorList>
            <person name="Hyun D.-W."/>
            <person name="Bae J.-W."/>
        </authorList>
    </citation>
    <scope>NUCLEOTIDE SEQUENCE [LARGE SCALE GENOMIC DNA]</scope>
    <source>
        <strain evidence="10 11">HDW12A</strain>
    </source>
</reference>
<evidence type="ECO:0000256" key="8">
    <source>
        <dbReference type="SAM" id="Phobius"/>
    </source>
</evidence>
<dbReference type="PROSITE" id="PS00108">
    <property type="entry name" value="PROTEIN_KINASE_ST"/>
    <property type="match status" value="1"/>
</dbReference>
<keyword evidence="8" id="KW-0472">Membrane</keyword>
<feature type="transmembrane region" description="Helical" evidence="8">
    <location>
        <begin position="325"/>
        <end position="344"/>
    </location>
</feature>
<evidence type="ECO:0000256" key="4">
    <source>
        <dbReference type="ARBA" id="ARBA00022741"/>
    </source>
</evidence>
<name>A0A6G7YE37_9ACTN</name>